<dbReference type="Gene3D" id="3.30.420.40">
    <property type="match status" value="1"/>
</dbReference>
<dbReference type="SUPFAM" id="SSF53067">
    <property type="entry name" value="Actin-like ATPase domain"/>
    <property type="match status" value="2"/>
</dbReference>
<dbReference type="AlphaFoldDB" id="A0A844LWY2"/>
<dbReference type="GO" id="GO:0043093">
    <property type="term" value="P:FtsZ-dependent cytokinesis"/>
    <property type="evidence" value="ECO:0007669"/>
    <property type="project" value="UniProtKB-UniRule"/>
</dbReference>
<name>A0A844LWY2_9GAMM</name>
<sequence length="432" mass="48472">MSKSENLLAVIHLSATAVYVVVGNVISAKEIRIKGVGEVFTNDFQQGQITHFDRLKSSIRQAIIQAEEMANCRIHSVWLTLSTPELLSHNGFGVVDLDSGVVETQHIVNALTLAKASVLPNTHYLMHYCQQGIFLENQEKMVDDAIGMYANKVTVMYHLMMMPVSSRQNIQKLIQACDVSIDHMLFDAVSSAEYGLMPDEREQGVCLIDIGASTTSICVYRENKLIFTHCIADGGNNVTMDISAELNITMMEAERLKIEKGTVDTRDIDPSRFETFARVGSMNDEVTVNILQLAQIIEARYIELYKALFQKLSDAGLLDYLQRGVVLTGGGSQVKGMVRFSKRLLEMPVVLTTPHEAISAYNYFDSHDEKFKELNARVEQRSLQTAFGALLYSQSEQFKHSERSSPEALEVDKPNSFSRIRHSLNNFFKNLI</sequence>
<keyword evidence="1 5" id="KW-1003">Cell membrane</keyword>
<dbReference type="GO" id="GO:0009898">
    <property type="term" value="C:cytoplasmic side of plasma membrane"/>
    <property type="evidence" value="ECO:0007669"/>
    <property type="project" value="UniProtKB-UniRule"/>
</dbReference>
<gene>
    <name evidence="5 8" type="primary">ftsA</name>
    <name evidence="8" type="ORF">GB996_00600</name>
</gene>
<dbReference type="InterPro" id="IPR020823">
    <property type="entry name" value="Cell_div_FtsA"/>
</dbReference>
<dbReference type="InterPro" id="IPR003494">
    <property type="entry name" value="SHS2_FtsA"/>
</dbReference>
<protein>
    <recommendedName>
        <fullName evidence="5 6">Cell division protein FtsA</fullName>
    </recommendedName>
</protein>
<dbReference type="PANTHER" id="PTHR32432:SF4">
    <property type="entry name" value="CELL DIVISION PROTEIN FTSA"/>
    <property type="match status" value="1"/>
</dbReference>
<comment type="function">
    <text evidence="5 6">Cell division protein that is involved in the assembly of the Z ring. May serve as a membrane anchor for the Z ring.</text>
</comment>
<evidence type="ECO:0000256" key="2">
    <source>
        <dbReference type="ARBA" id="ARBA00022618"/>
    </source>
</evidence>
<keyword evidence="9" id="KW-1185">Reference proteome</keyword>
<dbReference type="Proteomes" id="UP000442109">
    <property type="component" value="Unassembled WGS sequence"/>
</dbReference>
<evidence type="ECO:0000256" key="5">
    <source>
        <dbReference type="HAMAP-Rule" id="MF_02033"/>
    </source>
</evidence>
<dbReference type="HAMAP" id="MF_02033">
    <property type="entry name" value="FtsA"/>
    <property type="match status" value="1"/>
</dbReference>
<dbReference type="Pfam" id="PF14450">
    <property type="entry name" value="FtsA"/>
    <property type="match status" value="1"/>
</dbReference>
<comment type="subcellular location">
    <subcellularLocation>
        <location evidence="5">Cell membrane</location>
        <topology evidence="5">Peripheral membrane protein</topology>
        <orientation evidence="5">Cytoplasmic side</orientation>
    </subcellularLocation>
    <text evidence="5">Localizes to the Z ring in an FtsZ-dependent manner. Targeted to the membrane through a conserved C-terminal amphipathic helix.</text>
</comment>
<dbReference type="InterPro" id="IPR043129">
    <property type="entry name" value="ATPase_NBD"/>
</dbReference>
<dbReference type="NCBIfam" id="TIGR01174">
    <property type="entry name" value="ftsA"/>
    <property type="match status" value="1"/>
</dbReference>
<dbReference type="PIRSF" id="PIRSF003101">
    <property type="entry name" value="FtsA"/>
    <property type="match status" value="1"/>
</dbReference>
<dbReference type="InterPro" id="IPR050696">
    <property type="entry name" value="FtsA/MreB"/>
</dbReference>
<feature type="domain" description="SHS2" evidence="7">
    <location>
        <begin position="8"/>
        <end position="195"/>
    </location>
</feature>
<keyword evidence="4 5" id="KW-0131">Cell cycle</keyword>
<dbReference type="OrthoDB" id="9810567at2"/>
<dbReference type="RefSeq" id="WP_011959810.1">
    <property type="nucleotide sequence ID" value="NZ_WFKQ01000001.1"/>
</dbReference>
<evidence type="ECO:0000259" key="7">
    <source>
        <dbReference type="SMART" id="SM00842"/>
    </source>
</evidence>
<proteinExistence type="inferred from homology"/>
<dbReference type="EMBL" id="WFKQ01000001">
    <property type="protein sequence ID" value="MUG31291.1"/>
    <property type="molecule type" value="Genomic_DNA"/>
</dbReference>
<comment type="similarity">
    <text evidence="5 6">Belongs to the FtsA/MreB family.</text>
</comment>
<evidence type="ECO:0000256" key="3">
    <source>
        <dbReference type="ARBA" id="ARBA00023136"/>
    </source>
</evidence>
<comment type="caution">
    <text evidence="8">The sequence shown here is derived from an EMBL/GenBank/DDBJ whole genome shotgun (WGS) entry which is preliminary data.</text>
</comment>
<dbReference type="SMART" id="SM00842">
    <property type="entry name" value="FtsA"/>
    <property type="match status" value="1"/>
</dbReference>
<evidence type="ECO:0000313" key="8">
    <source>
        <dbReference type="EMBL" id="MUG31291.1"/>
    </source>
</evidence>
<evidence type="ECO:0000256" key="4">
    <source>
        <dbReference type="ARBA" id="ARBA00023306"/>
    </source>
</evidence>
<accession>A0A844LWY2</accession>
<comment type="subunit">
    <text evidence="5">Self-interacts. Interacts with FtsZ.</text>
</comment>
<evidence type="ECO:0000256" key="6">
    <source>
        <dbReference type="PIRNR" id="PIRNR003101"/>
    </source>
</evidence>
<evidence type="ECO:0000256" key="1">
    <source>
        <dbReference type="ARBA" id="ARBA00022475"/>
    </source>
</evidence>
<keyword evidence="2 5" id="KW-0132">Cell division</keyword>
<organism evidence="8 9">
    <name type="scientific">Psychrobacter sanguinis</name>
    <dbReference type="NCBI Taxonomy" id="861445"/>
    <lineage>
        <taxon>Bacteria</taxon>
        <taxon>Pseudomonadati</taxon>
        <taxon>Pseudomonadota</taxon>
        <taxon>Gammaproteobacteria</taxon>
        <taxon>Moraxellales</taxon>
        <taxon>Moraxellaceae</taxon>
        <taxon>Psychrobacter</taxon>
    </lineage>
</organism>
<dbReference type="PANTHER" id="PTHR32432">
    <property type="entry name" value="CELL DIVISION PROTEIN FTSA-RELATED"/>
    <property type="match status" value="1"/>
</dbReference>
<dbReference type="GO" id="GO:0032153">
    <property type="term" value="C:cell division site"/>
    <property type="evidence" value="ECO:0007669"/>
    <property type="project" value="UniProtKB-UniRule"/>
</dbReference>
<keyword evidence="3 5" id="KW-0472">Membrane</keyword>
<evidence type="ECO:0000313" key="9">
    <source>
        <dbReference type="Proteomes" id="UP000442109"/>
    </source>
</evidence>
<reference evidence="8 9" key="1">
    <citation type="journal article" date="2019" name="PLoS ONE">
        <title>Pup mortality in New Zealand sea lions (Phocarctos hookeri) at Enderby Island, Auckland Islands, 2013-18.</title>
        <authorList>
            <person name="Michael S.A."/>
            <person name="Hayman D.T.S."/>
            <person name="Gray R."/>
            <person name="Zhang J."/>
            <person name="Rogers L."/>
            <person name="Roe W.D."/>
        </authorList>
    </citation>
    <scope>NUCLEOTIDE SEQUENCE [LARGE SCALE GENOMIC DNA]</scope>
    <source>
        <strain evidence="8 9">SM868</strain>
    </source>
</reference>